<keyword evidence="2" id="KW-1185">Reference proteome</keyword>
<protein>
    <submittedName>
        <fullName evidence="1">Uncharacterized protein</fullName>
    </submittedName>
</protein>
<evidence type="ECO:0000313" key="1">
    <source>
        <dbReference type="EMBL" id="SEL47877.1"/>
    </source>
</evidence>
<reference evidence="2" key="1">
    <citation type="submission" date="2016-10" db="EMBL/GenBank/DDBJ databases">
        <authorList>
            <person name="Varghese N."/>
        </authorList>
    </citation>
    <scope>NUCLEOTIDE SEQUENCE [LARGE SCALE GENOMIC DNA]</scope>
    <source>
        <strain evidence="2">DSM 45096 / BCRC 16803 / CGMCC 4.1857 / CIP 109030 / JCM 12277 / KCTC 19219 / NBRC 100920 / 33214</strain>
    </source>
</reference>
<evidence type="ECO:0000313" key="2">
    <source>
        <dbReference type="Proteomes" id="UP000183015"/>
    </source>
</evidence>
<dbReference type="RefSeq" id="WP_042457006.1">
    <property type="nucleotide sequence ID" value="NZ_BBPN01000045.1"/>
</dbReference>
<name>A0A1H7QKU4_STRJI</name>
<dbReference type="STRING" id="235985.SAMN05414137_10947"/>
<sequence>MSGDWVATFTFFRFQATVPNARGRHPGVFALANGLGREGRFDGDQHRAWREGNDWYDANLTNPSTVDPSVYDRSVHPDATAWFKSTAGEALDRVAGYLDLLSAHGVGCERLESTDPGTVVYEDAHQVVVVPHRA</sequence>
<dbReference type="AlphaFoldDB" id="A0A1H7QKU4"/>
<dbReference type="EMBL" id="FOAZ01000009">
    <property type="protein sequence ID" value="SEL47877.1"/>
    <property type="molecule type" value="Genomic_DNA"/>
</dbReference>
<gene>
    <name evidence="1" type="ORF">SAMN05414137_10947</name>
</gene>
<dbReference type="eggNOG" id="ENOG5032WTP">
    <property type="taxonomic scope" value="Bacteria"/>
</dbReference>
<accession>A0A1H7QKU4</accession>
<dbReference type="OrthoDB" id="4546670at2"/>
<dbReference type="Proteomes" id="UP000183015">
    <property type="component" value="Unassembled WGS sequence"/>
</dbReference>
<proteinExistence type="predicted"/>
<organism evidence="1 2">
    <name type="scientific">Streptacidiphilus jiangxiensis</name>
    <dbReference type="NCBI Taxonomy" id="235985"/>
    <lineage>
        <taxon>Bacteria</taxon>
        <taxon>Bacillati</taxon>
        <taxon>Actinomycetota</taxon>
        <taxon>Actinomycetes</taxon>
        <taxon>Kitasatosporales</taxon>
        <taxon>Streptomycetaceae</taxon>
        <taxon>Streptacidiphilus</taxon>
    </lineage>
</organism>